<protein>
    <submittedName>
        <fullName evidence="1">Uncharacterized protein</fullName>
    </submittedName>
</protein>
<proteinExistence type="predicted"/>
<dbReference type="Proteomes" id="UP000199118">
    <property type="component" value="Unassembled WGS sequence"/>
</dbReference>
<dbReference type="STRING" id="356660.SAMN05444336_11320"/>
<evidence type="ECO:0000313" key="1">
    <source>
        <dbReference type="EMBL" id="SDX92210.1"/>
    </source>
</evidence>
<reference evidence="1 2" key="1">
    <citation type="submission" date="2016-10" db="EMBL/GenBank/DDBJ databases">
        <authorList>
            <person name="de Groot N.N."/>
        </authorList>
    </citation>
    <scope>NUCLEOTIDE SEQUENCE [LARGE SCALE GENOMIC DNA]</scope>
    <source>
        <strain evidence="1 2">DSM 17890</strain>
    </source>
</reference>
<dbReference type="AlphaFoldDB" id="A0A1H3FMR0"/>
<accession>A0A1H3FMR0</accession>
<dbReference type="RefSeq" id="WP_176954864.1">
    <property type="nucleotide sequence ID" value="NZ_FNMZ01000013.1"/>
</dbReference>
<organism evidence="1 2">
    <name type="scientific">Albimonas donghaensis</name>
    <dbReference type="NCBI Taxonomy" id="356660"/>
    <lineage>
        <taxon>Bacteria</taxon>
        <taxon>Pseudomonadati</taxon>
        <taxon>Pseudomonadota</taxon>
        <taxon>Alphaproteobacteria</taxon>
        <taxon>Rhodobacterales</taxon>
        <taxon>Paracoccaceae</taxon>
        <taxon>Albimonas</taxon>
    </lineage>
</organism>
<name>A0A1H3FMR0_9RHOB</name>
<gene>
    <name evidence="1" type="ORF">SAMN05444336_11320</name>
</gene>
<keyword evidence="2" id="KW-1185">Reference proteome</keyword>
<evidence type="ECO:0000313" key="2">
    <source>
        <dbReference type="Proteomes" id="UP000199118"/>
    </source>
</evidence>
<sequence length="54" mass="5743">MFSNDFRRLPALDRRAPAGPRLTLDDGVVLAEARPGAAPRLVVDNGAIAAEARD</sequence>
<dbReference type="EMBL" id="FNMZ01000013">
    <property type="protein sequence ID" value="SDX92210.1"/>
    <property type="molecule type" value="Genomic_DNA"/>
</dbReference>